<organism evidence="1 2">
    <name type="scientific">Rhododendron molle</name>
    <name type="common">Chinese azalea</name>
    <name type="synonym">Azalea mollis</name>
    <dbReference type="NCBI Taxonomy" id="49168"/>
    <lineage>
        <taxon>Eukaryota</taxon>
        <taxon>Viridiplantae</taxon>
        <taxon>Streptophyta</taxon>
        <taxon>Embryophyta</taxon>
        <taxon>Tracheophyta</taxon>
        <taxon>Spermatophyta</taxon>
        <taxon>Magnoliopsida</taxon>
        <taxon>eudicotyledons</taxon>
        <taxon>Gunneridae</taxon>
        <taxon>Pentapetalae</taxon>
        <taxon>asterids</taxon>
        <taxon>Ericales</taxon>
        <taxon>Ericaceae</taxon>
        <taxon>Ericoideae</taxon>
        <taxon>Rhodoreae</taxon>
        <taxon>Rhododendron</taxon>
    </lineage>
</organism>
<accession>A0ACC0MXG8</accession>
<gene>
    <name evidence="1" type="ORF">RHMOL_Rhmol07G0028500</name>
</gene>
<proteinExistence type="predicted"/>
<dbReference type="EMBL" id="CM046394">
    <property type="protein sequence ID" value="KAI8545271.1"/>
    <property type="molecule type" value="Genomic_DNA"/>
</dbReference>
<sequence length="438" mass="49808">MFEQDCISSGQTSEGYCPIRFSQGINLLSAQKKSCKRPINLSTHVRNKVGIFSAVVCLVGSKAMNSRFFFDAGRGFFHGNRSQVQLYTKETRLVIPSMRRALGRIQGEVSWGRLRRDPRFLVIGSCVLIALLFGRIERVPISGRFHLVLSCKTLERMLGEWQFKKQEEEHQGRILPPNSPESIRVQRILREIIQGMHSGLRLEKDCSVRVHECKNPAKLTPRGRSRKEKKPLEGSELLVYHKPEERIQKKARKFGWRFATTHLDGLNWEVMVVDSYTSNACYIPNGKIVIFTGLVNKLKSDAEVAAVLGHEVGHGIARHITENLFRILWVLISLILCPLPDEIDPKFHPINFLLFFISRRREMEADYIGTMLMASAGYDPRVAPGVELKIDDSDHHNVFSTHPCGRKRAKKLENAEVMDQAMAIYKDVKSGLGVKSFV</sequence>
<reference evidence="1" key="1">
    <citation type="submission" date="2022-02" db="EMBL/GenBank/DDBJ databases">
        <title>Plant Genome Project.</title>
        <authorList>
            <person name="Zhang R.-G."/>
        </authorList>
    </citation>
    <scope>NUCLEOTIDE SEQUENCE</scope>
    <source>
        <strain evidence="1">AT1</strain>
    </source>
</reference>
<keyword evidence="2" id="KW-1185">Reference proteome</keyword>
<evidence type="ECO:0000313" key="2">
    <source>
        <dbReference type="Proteomes" id="UP001062846"/>
    </source>
</evidence>
<comment type="caution">
    <text evidence="1">The sequence shown here is derived from an EMBL/GenBank/DDBJ whole genome shotgun (WGS) entry which is preliminary data.</text>
</comment>
<dbReference type="Proteomes" id="UP001062846">
    <property type="component" value="Chromosome 7"/>
</dbReference>
<protein>
    <submittedName>
        <fullName evidence="1">Uncharacterized protein</fullName>
    </submittedName>
</protein>
<evidence type="ECO:0000313" key="1">
    <source>
        <dbReference type="EMBL" id="KAI8545271.1"/>
    </source>
</evidence>
<name>A0ACC0MXG8_RHOML</name>